<dbReference type="InterPro" id="IPR003646">
    <property type="entry name" value="SH3-like_bac-type"/>
</dbReference>
<feature type="compositionally biased region" description="Basic and acidic residues" evidence="1">
    <location>
        <begin position="158"/>
        <end position="186"/>
    </location>
</feature>
<gene>
    <name evidence="4" type="ORF">EI684_03015</name>
</gene>
<evidence type="ECO:0000256" key="1">
    <source>
        <dbReference type="SAM" id="MobiDB-lite"/>
    </source>
</evidence>
<name>A0A426U8G5_9CHLR</name>
<evidence type="ECO:0000256" key="2">
    <source>
        <dbReference type="SAM" id="Phobius"/>
    </source>
</evidence>
<dbReference type="Proteomes" id="UP000280307">
    <property type="component" value="Unassembled WGS sequence"/>
</dbReference>
<reference evidence="4 5" key="1">
    <citation type="submission" date="2018-12" db="EMBL/GenBank/DDBJ databases">
        <title>Genome Sequence of Candidatus Viridilinea halotolerans isolated from saline sulfide-rich spring.</title>
        <authorList>
            <person name="Grouzdev D.S."/>
            <person name="Burganskaya E.I."/>
            <person name="Krutkina M.S."/>
            <person name="Sukhacheva M.V."/>
            <person name="Gorlenko V.M."/>
        </authorList>
    </citation>
    <scope>NUCLEOTIDE SEQUENCE [LARGE SCALE GENOMIC DNA]</scope>
    <source>
        <strain evidence="4">Chok-6</strain>
    </source>
</reference>
<evidence type="ECO:0000313" key="5">
    <source>
        <dbReference type="Proteomes" id="UP000280307"/>
    </source>
</evidence>
<accession>A0A426U8G5</accession>
<feature type="domain" description="SH3b" evidence="3">
    <location>
        <begin position="329"/>
        <end position="401"/>
    </location>
</feature>
<dbReference type="AlphaFoldDB" id="A0A426U8G5"/>
<keyword evidence="2" id="KW-0472">Membrane</keyword>
<dbReference type="Gene3D" id="2.30.30.40">
    <property type="entry name" value="SH3 Domains"/>
    <property type="match status" value="1"/>
</dbReference>
<evidence type="ECO:0000313" key="4">
    <source>
        <dbReference type="EMBL" id="RRR76428.1"/>
    </source>
</evidence>
<dbReference type="PROSITE" id="PS51781">
    <property type="entry name" value="SH3B"/>
    <property type="match status" value="1"/>
</dbReference>
<feature type="transmembrane region" description="Helical" evidence="2">
    <location>
        <begin position="242"/>
        <end position="263"/>
    </location>
</feature>
<keyword evidence="2" id="KW-1133">Transmembrane helix</keyword>
<proteinExistence type="predicted"/>
<organism evidence="4 5">
    <name type="scientific">Candidatus Viridilinea halotolerans</name>
    <dbReference type="NCBI Taxonomy" id="2491704"/>
    <lineage>
        <taxon>Bacteria</taxon>
        <taxon>Bacillati</taxon>
        <taxon>Chloroflexota</taxon>
        <taxon>Chloroflexia</taxon>
        <taxon>Chloroflexales</taxon>
        <taxon>Chloroflexineae</taxon>
        <taxon>Oscillochloridaceae</taxon>
        <taxon>Candidatus Viridilinea</taxon>
    </lineage>
</organism>
<protein>
    <submittedName>
        <fullName evidence="4">SH3 domain-containing protein</fullName>
    </submittedName>
</protein>
<dbReference type="EMBL" id="RSAS01000120">
    <property type="protein sequence ID" value="RRR76428.1"/>
    <property type="molecule type" value="Genomic_DNA"/>
</dbReference>
<sequence>MTQQPPEESIPGPLELLEAARRKYTLAMARARYGPPELALLSLHGCLEDALRSHGMRLGLAAAFEPFPQLLDALVTAPHMPLSVVEAEGVRRMHRLRAYVAHGEQMNVAASTISAYHQLVARLLPRYGVTVVAPEPTVDEEGLGQEAATATTTRMRRPAPEEERGERRSTGRQRRETGPRRERTVYPDDQPARYMLRGSMPSAATRDLPLAREMLRGQQRRDMGALDRAERLAEFWERSQRWLLPAIVLLSLLLIGAVISLSLKQMRTPAMVPTASLQGTPNIPALVVPTPLVGDPAESLSIPTAPEAATTPEPGLAPTEELPGGLAVGQTAYVVPQISPGLNLRERPSAAFDSPILVALGPSTAVEIIGGPVQAEGLEWWQVRAGGSEGWCAGQFLELRR</sequence>
<comment type="caution">
    <text evidence="4">The sequence shown here is derived from an EMBL/GenBank/DDBJ whole genome shotgun (WGS) entry which is preliminary data.</text>
</comment>
<feature type="region of interest" description="Disordered" evidence="1">
    <location>
        <begin position="138"/>
        <end position="186"/>
    </location>
</feature>
<evidence type="ECO:0000259" key="3">
    <source>
        <dbReference type="PROSITE" id="PS51781"/>
    </source>
</evidence>
<keyword evidence="2" id="KW-0812">Transmembrane</keyword>